<dbReference type="Proteomes" id="UP000779900">
    <property type="component" value="Unassembled WGS sequence"/>
</dbReference>
<protein>
    <recommendedName>
        <fullName evidence="1">Putative membrane protein insertion efficiency factor</fullName>
    </recommendedName>
</protein>
<comment type="subcellular location">
    <subcellularLocation>
        <location evidence="1">Cell membrane</location>
        <topology evidence="1">Peripheral membrane protein</topology>
        <orientation evidence="1">Cytoplasmic side</orientation>
    </subcellularLocation>
</comment>
<reference evidence="3" key="1">
    <citation type="submission" date="2019-03" db="EMBL/GenBank/DDBJ databases">
        <title>Lake Tanganyika Metagenome-Assembled Genomes (MAGs).</title>
        <authorList>
            <person name="Tran P."/>
        </authorList>
    </citation>
    <scope>NUCLEOTIDE SEQUENCE</scope>
    <source>
        <strain evidence="3">K_DeepCast_150m_m2_040</strain>
    </source>
</reference>
<dbReference type="AlphaFoldDB" id="A0A937XIY6"/>
<evidence type="ECO:0000313" key="3">
    <source>
        <dbReference type="EMBL" id="MBM3332214.1"/>
    </source>
</evidence>
<name>A0A937XIY6_UNCW3</name>
<evidence type="ECO:0000313" key="4">
    <source>
        <dbReference type="Proteomes" id="UP000779900"/>
    </source>
</evidence>
<keyword evidence="1" id="KW-0472">Membrane</keyword>
<comment type="similarity">
    <text evidence="1">Belongs to the UPF0161 family.</text>
</comment>
<dbReference type="PANTHER" id="PTHR33383:SF1">
    <property type="entry name" value="MEMBRANE PROTEIN INSERTION EFFICIENCY FACTOR-RELATED"/>
    <property type="match status" value="1"/>
</dbReference>
<dbReference type="HAMAP" id="MF_00386">
    <property type="entry name" value="UPF0161_YidD"/>
    <property type="match status" value="1"/>
</dbReference>
<dbReference type="SMART" id="SM01234">
    <property type="entry name" value="Haemolytic"/>
    <property type="match status" value="1"/>
</dbReference>
<evidence type="ECO:0000256" key="2">
    <source>
        <dbReference type="SAM" id="MobiDB-lite"/>
    </source>
</evidence>
<dbReference type="EMBL" id="VGIR01000067">
    <property type="protein sequence ID" value="MBM3332214.1"/>
    <property type="molecule type" value="Genomic_DNA"/>
</dbReference>
<evidence type="ECO:0000256" key="1">
    <source>
        <dbReference type="HAMAP-Rule" id="MF_00386"/>
    </source>
</evidence>
<accession>A0A937XIY6</accession>
<dbReference type="Pfam" id="PF01809">
    <property type="entry name" value="YidD"/>
    <property type="match status" value="1"/>
</dbReference>
<comment type="function">
    <text evidence="1">Could be involved in insertion of integral membrane proteins into the membrane.</text>
</comment>
<dbReference type="GO" id="GO:0005886">
    <property type="term" value="C:plasma membrane"/>
    <property type="evidence" value="ECO:0007669"/>
    <property type="project" value="UniProtKB-SubCell"/>
</dbReference>
<proteinExistence type="inferred from homology"/>
<organism evidence="3 4">
    <name type="scientific">candidate division WOR-3 bacterium</name>
    <dbReference type="NCBI Taxonomy" id="2052148"/>
    <lineage>
        <taxon>Bacteria</taxon>
        <taxon>Bacteria division WOR-3</taxon>
    </lineage>
</organism>
<dbReference type="PANTHER" id="PTHR33383">
    <property type="entry name" value="MEMBRANE PROTEIN INSERTION EFFICIENCY FACTOR-RELATED"/>
    <property type="match status" value="1"/>
</dbReference>
<dbReference type="InterPro" id="IPR002696">
    <property type="entry name" value="Membr_insert_effic_factor_YidD"/>
</dbReference>
<gene>
    <name evidence="3" type="primary">yidD</name>
    <name evidence="3" type="ORF">FJY68_10280</name>
</gene>
<comment type="caution">
    <text evidence="3">The sequence shown here is derived from an EMBL/GenBank/DDBJ whole genome shotgun (WGS) entry which is preliminary data.</text>
</comment>
<sequence>MATLLQLLVRLYRSTLGIVLPNSCRYQPTCSQYALDAIAEYGAVRGSWLAVRRIARCHPWAAGGDDPVPTEGPRAKDQGQGPDFATKRRTTTA</sequence>
<dbReference type="NCBIfam" id="TIGR00278">
    <property type="entry name" value="membrane protein insertion efficiency factor YidD"/>
    <property type="match status" value="1"/>
</dbReference>
<feature type="region of interest" description="Disordered" evidence="2">
    <location>
        <begin position="61"/>
        <end position="93"/>
    </location>
</feature>
<keyword evidence="1" id="KW-1003">Cell membrane</keyword>